<dbReference type="Proteomes" id="UP000886005">
    <property type="component" value="Unassembled WGS sequence"/>
</dbReference>
<accession>A0A7V1LPR6</accession>
<evidence type="ECO:0000256" key="1">
    <source>
        <dbReference type="SAM" id="SignalP"/>
    </source>
</evidence>
<sequence>MIPVFFNRSLFVFLAFFTLWACDSKDKTATEPEPGVRSASADYSEAVVFSGSRSTDGGKVYEVLPGPAVMNPAMNPTPFSDNINMTSGSYTLEVSDVDEEDSPTSADAAGNVSIMFTGDDGRRYKISNINIIHKENGAGDHTFFGGVGRNKVMHGNTGIGTGLMPKMLAYITLWGLADLKDATTDSVLATNRVIHIMTATNVRDENLKMIPSTAVDSSDHNFWRAQTHIILPPQDTQGNSDPVPGTPYGFLHMMFEDVELFSSNRDQGLAYEVLPGPAVINPAMSPTPFSDRVALASGFVSLKTSDTDANDSGQSNDAIDEFTLRFERPDGTVFTIDAVQAVHKPEGSGDHTFFGGVGYDKDMHGNTGIGTGLMPRMLAYITFWGVADLKDGNGNVLDSSRPIHVMVASRARRDDLSLIGDVSTDQTDHSADKVEIHVILPPTDTAGNPDPVAGSGHGFLHLMFEKVSLQN</sequence>
<feature type="signal peptide" evidence="1">
    <location>
        <begin position="1"/>
        <end position="21"/>
    </location>
</feature>
<organism evidence="2">
    <name type="scientific">Caldithrix abyssi</name>
    <dbReference type="NCBI Taxonomy" id="187145"/>
    <lineage>
        <taxon>Bacteria</taxon>
        <taxon>Pseudomonadati</taxon>
        <taxon>Calditrichota</taxon>
        <taxon>Calditrichia</taxon>
        <taxon>Calditrichales</taxon>
        <taxon>Calditrichaceae</taxon>
        <taxon>Caldithrix</taxon>
    </lineage>
</organism>
<keyword evidence="1" id="KW-0732">Signal</keyword>
<gene>
    <name evidence="2" type="ORF">ENJ10_14380</name>
</gene>
<evidence type="ECO:0000313" key="2">
    <source>
        <dbReference type="EMBL" id="HED11873.1"/>
    </source>
</evidence>
<reference evidence="2" key="1">
    <citation type="journal article" date="2020" name="mSystems">
        <title>Genome- and Community-Level Interaction Insights into Carbon Utilization and Element Cycling Functions of Hydrothermarchaeota in Hydrothermal Sediment.</title>
        <authorList>
            <person name="Zhou Z."/>
            <person name="Liu Y."/>
            <person name="Xu W."/>
            <person name="Pan J."/>
            <person name="Luo Z.H."/>
            <person name="Li M."/>
        </authorList>
    </citation>
    <scope>NUCLEOTIDE SEQUENCE [LARGE SCALE GENOMIC DNA]</scope>
    <source>
        <strain evidence="2">HyVt-456</strain>
    </source>
</reference>
<dbReference type="AlphaFoldDB" id="A0A7V1LPR6"/>
<name>A0A7V1LPR6_CALAY</name>
<comment type="caution">
    <text evidence="2">The sequence shown here is derived from an EMBL/GenBank/DDBJ whole genome shotgun (WGS) entry which is preliminary data.</text>
</comment>
<proteinExistence type="predicted"/>
<feature type="chain" id="PRO_5031488809" evidence="1">
    <location>
        <begin position="22"/>
        <end position="471"/>
    </location>
</feature>
<dbReference type="EMBL" id="DRLD01000407">
    <property type="protein sequence ID" value="HED11873.1"/>
    <property type="molecule type" value="Genomic_DNA"/>
</dbReference>
<protein>
    <submittedName>
        <fullName evidence="2">Uncharacterized protein</fullName>
    </submittedName>
</protein>